<keyword evidence="1" id="KW-0378">Hydrolase</keyword>
<dbReference type="InterPro" id="IPR005181">
    <property type="entry name" value="SASA"/>
</dbReference>
<proteinExistence type="predicted"/>
<dbReference type="GO" id="GO:0001681">
    <property type="term" value="F:sialate O-acetylesterase activity"/>
    <property type="evidence" value="ECO:0007669"/>
    <property type="project" value="InterPro"/>
</dbReference>
<dbReference type="SUPFAM" id="SSF52266">
    <property type="entry name" value="SGNH hydrolase"/>
    <property type="match status" value="1"/>
</dbReference>
<reference evidence="3" key="1">
    <citation type="journal article" date="2020" name="J. Eukaryot. Microbiol.">
        <title>De novo Sequencing, Assembly and Annotation of the Transcriptome for the Free-Living Testate Amoeba Arcella intermedia.</title>
        <authorList>
            <person name="Ribeiro G.M."/>
            <person name="Porfirio-Sousa A.L."/>
            <person name="Maurer-Alcala X.X."/>
            <person name="Katz L.A."/>
            <person name="Lahr D.J.G."/>
        </authorList>
    </citation>
    <scope>NUCLEOTIDE SEQUENCE</scope>
</reference>
<dbReference type="PANTHER" id="PTHR22901">
    <property type="entry name" value="SIALATE O-ACETYLESTERASE"/>
    <property type="match status" value="1"/>
</dbReference>
<dbReference type="Gene3D" id="3.40.50.1110">
    <property type="entry name" value="SGNH hydrolase"/>
    <property type="match status" value="1"/>
</dbReference>
<dbReference type="GO" id="GO:0005975">
    <property type="term" value="P:carbohydrate metabolic process"/>
    <property type="evidence" value="ECO:0007669"/>
    <property type="project" value="TreeGrafter"/>
</dbReference>
<name>A0A6B2L341_9EUKA</name>
<dbReference type="Pfam" id="PF03629">
    <property type="entry name" value="SASA"/>
    <property type="match status" value="1"/>
</dbReference>
<evidence type="ECO:0000259" key="2">
    <source>
        <dbReference type="Pfam" id="PF03629"/>
    </source>
</evidence>
<sequence length="483" mass="52419">MVFCVLYQISSISAANFLSNALGSHMVLQRAPQRAHLWGWTTAGATVSVLFNGQTYTSTADSTGQWSSYLPATPAGGPYTIKISSSAGQSALLEDVLFGDVYVCGGQSNMQMTVHSVFNATAEIAAANDYPNIRVFTVGQGTFSAAPLQEFATVSQPWTPASASSIGVGDWSEFSATCWFFGKYLYDDLQVPLGLFSSNWGGTPVEAWSSPDALAKCPVKESEQLGGPGDKSQLWNAMIVPILQMSISGATWYQGEANAGDPNLYACTFPEMIRDWRAKWGGSTSSTFPFYFVQLAPWLNTDNQLESLTRLAQLYALALPEVGVATAMDWGDPSSPYNNIHPRFKQIVGWRLHLAARGIGYKENVQYKGPEAVAWKVLPGEQYVQVDFVNSDAGLVFVQKGCDVGVPIEQCGWWDIQTESGWTNSSAAISGRSVIVSLPKAATKITGVRYAWANYPVATLYNKEGLPAIPFYFPNPIVPPKVH</sequence>
<dbReference type="Gene3D" id="2.60.40.10">
    <property type="entry name" value="Immunoglobulins"/>
    <property type="match status" value="1"/>
</dbReference>
<dbReference type="InterPro" id="IPR013783">
    <property type="entry name" value="Ig-like_fold"/>
</dbReference>
<protein>
    <recommendedName>
        <fullName evidence="2">Sialate O-acetylesterase domain-containing protein</fullName>
    </recommendedName>
</protein>
<feature type="domain" description="Sialate O-acetylesterase" evidence="2">
    <location>
        <begin position="100"/>
        <end position="330"/>
    </location>
</feature>
<dbReference type="PANTHER" id="PTHR22901:SF0">
    <property type="entry name" value="SIALATE O-ACETYLESTERASE"/>
    <property type="match status" value="1"/>
</dbReference>
<dbReference type="AlphaFoldDB" id="A0A6B2L341"/>
<dbReference type="InterPro" id="IPR039329">
    <property type="entry name" value="SIAE"/>
</dbReference>
<accession>A0A6B2L341</accession>
<dbReference type="InterPro" id="IPR036514">
    <property type="entry name" value="SGNH_hydro_sf"/>
</dbReference>
<dbReference type="EMBL" id="GIBP01002309">
    <property type="protein sequence ID" value="NDV31278.1"/>
    <property type="molecule type" value="Transcribed_RNA"/>
</dbReference>
<organism evidence="3">
    <name type="scientific">Arcella intermedia</name>
    <dbReference type="NCBI Taxonomy" id="1963864"/>
    <lineage>
        <taxon>Eukaryota</taxon>
        <taxon>Amoebozoa</taxon>
        <taxon>Tubulinea</taxon>
        <taxon>Elardia</taxon>
        <taxon>Arcellinida</taxon>
        <taxon>Sphaerothecina</taxon>
        <taxon>Arcellidae</taxon>
        <taxon>Arcella</taxon>
    </lineage>
</organism>
<evidence type="ECO:0000256" key="1">
    <source>
        <dbReference type="ARBA" id="ARBA00022801"/>
    </source>
</evidence>
<evidence type="ECO:0000313" key="3">
    <source>
        <dbReference type="EMBL" id="NDV31278.1"/>
    </source>
</evidence>